<dbReference type="Gene3D" id="1.20.1050.10">
    <property type="match status" value="1"/>
</dbReference>
<keyword evidence="3" id="KW-0808">Transferase</keyword>
<dbReference type="GO" id="GO:0016740">
    <property type="term" value="F:transferase activity"/>
    <property type="evidence" value="ECO:0007669"/>
    <property type="project" value="UniProtKB-KW"/>
</dbReference>
<dbReference type="Proteomes" id="UP000199708">
    <property type="component" value="Unassembled WGS sequence"/>
</dbReference>
<dbReference type="EMBL" id="FNCK01000002">
    <property type="protein sequence ID" value="SDF96751.1"/>
    <property type="molecule type" value="Genomic_DNA"/>
</dbReference>
<dbReference type="PANTHER" id="PTHR44051:SF8">
    <property type="entry name" value="GLUTATHIONE S-TRANSFERASE GSTA"/>
    <property type="match status" value="1"/>
</dbReference>
<dbReference type="InterPro" id="IPR004045">
    <property type="entry name" value="Glutathione_S-Trfase_N"/>
</dbReference>
<dbReference type="InterPro" id="IPR004046">
    <property type="entry name" value="GST_C"/>
</dbReference>
<protein>
    <submittedName>
        <fullName evidence="3">Glutathione S-transferase</fullName>
    </submittedName>
</protein>
<dbReference type="InterPro" id="IPR036282">
    <property type="entry name" value="Glutathione-S-Trfase_C_sf"/>
</dbReference>
<feature type="domain" description="GST C-terminal" evidence="2">
    <location>
        <begin position="82"/>
        <end position="204"/>
    </location>
</feature>
<dbReference type="SUPFAM" id="SSF52833">
    <property type="entry name" value="Thioredoxin-like"/>
    <property type="match status" value="1"/>
</dbReference>
<dbReference type="RefSeq" id="WP_210727865.1">
    <property type="nucleotide sequence ID" value="NZ_FNCK01000002.1"/>
</dbReference>
<proteinExistence type="predicted"/>
<dbReference type="InterPro" id="IPR010987">
    <property type="entry name" value="Glutathione-S-Trfase_C-like"/>
</dbReference>
<dbReference type="Gene3D" id="3.40.30.10">
    <property type="entry name" value="Glutaredoxin"/>
    <property type="match status" value="1"/>
</dbReference>
<evidence type="ECO:0000259" key="1">
    <source>
        <dbReference type="PROSITE" id="PS50404"/>
    </source>
</evidence>
<dbReference type="InterPro" id="IPR036249">
    <property type="entry name" value="Thioredoxin-like_sf"/>
</dbReference>
<dbReference type="PROSITE" id="PS50405">
    <property type="entry name" value="GST_CTER"/>
    <property type="match status" value="1"/>
</dbReference>
<dbReference type="STRING" id="120956.SAMN05421791_10261"/>
<organism evidence="3 4">
    <name type="scientific">Facklamia miroungae</name>
    <dbReference type="NCBI Taxonomy" id="120956"/>
    <lineage>
        <taxon>Bacteria</taxon>
        <taxon>Bacillati</taxon>
        <taxon>Bacillota</taxon>
        <taxon>Bacilli</taxon>
        <taxon>Lactobacillales</taxon>
        <taxon>Aerococcaceae</taxon>
        <taxon>Facklamia</taxon>
    </lineage>
</organism>
<reference evidence="3 4" key="1">
    <citation type="submission" date="2016-10" db="EMBL/GenBank/DDBJ databases">
        <authorList>
            <person name="de Groot N.N."/>
        </authorList>
    </citation>
    <scope>NUCLEOTIDE SEQUENCE [LARGE SCALE GENOMIC DNA]</scope>
    <source>
        <strain evidence="3 4">ATCC BAA-466</strain>
    </source>
</reference>
<dbReference type="Pfam" id="PF14497">
    <property type="entry name" value="GST_C_3"/>
    <property type="match status" value="1"/>
</dbReference>
<dbReference type="SFLD" id="SFLDG01150">
    <property type="entry name" value="Main.1:_Beta-like"/>
    <property type="match status" value="1"/>
</dbReference>
<keyword evidence="4" id="KW-1185">Reference proteome</keyword>
<dbReference type="SFLD" id="SFLDG00358">
    <property type="entry name" value="Main_(cytGST)"/>
    <property type="match status" value="1"/>
</dbReference>
<dbReference type="SFLD" id="SFLDS00019">
    <property type="entry name" value="Glutathione_Transferase_(cytos"/>
    <property type="match status" value="1"/>
</dbReference>
<evidence type="ECO:0000259" key="2">
    <source>
        <dbReference type="PROSITE" id="PS50405"/>
    </source>
</evidence>
<sequence>MLKLYYAPGTCSLACWIALEWSGLEYETVRVNYNDPEYRKINPLGMVPALEIGADRPMTQAGAILQYIANLVPEKDLGANEGLENIFEFDETALFLSADIHPSFWPFFNPQRYTISENSDTIEMARKSAPARIDANFKHLDDIIGDSNHLYQNKRTVLDALAFIFATWTKNLEKTYKDYPNVKRMVEHLKEDPAVQKVLTESNE</sequence>
<dbReference type="PROSITE" id="PS50404">
    <property type="entry name" value="GST_NTER"/>
    <property type="match status" value="1"/>
</dbReference>
<evidence type="ECO:0000313" key="3">
    <source>
        <dbReference type="EMBL" id="SDF96751.1"/>
    </source>
</evidence>
<dbReference type="CDD" id="cd03188">
    <property type="entry name" value="GST_C_Beta"/>
    <property type="match status" value="1"/>
</dbReference>
<name>A0A1G7QDX9_9LACT</name>
<evidence type="ECO:0000313" key="4">
    <source>
        <dbReference type="Proteomes" id="UP000199708"/>
    </source>
</evidence>
<dbReference type="Pfam" id="PF02798">
    <property type="entry name" value="GST_N"/>
    <property type="match status" value="1"/>
</dbReference>
<feature type="domain" description="GST N-terminal" evidence="1">
    <location>
        <begin position="1"/>
        <end position="76"/>
    </location>
</feature>
<dbReference type="CDD" id="cd03057">
    <property type="entry name" value="GST_N_Beta"/>
    <property type="match status" value="1"/>
</dbReference>
<gene>
    <name evidence="3" type="ORF">SAMN05421791_10261</name>
</gene>
<dbReference type="PANTHER" id="PTHR44051">
    <property type="entry name" value="GLUTATHIONE S-TRANSFERASE-RELATED"/>
    <property type="match status" value="1"/>
</dbReference>
<accession>A0A1G7QDX9</accession>
<dbReference type="SUPFAM" id="SSF47616">
    <property type="entry name" value="GST C-terminal domain-like"/>
    <property type="match status" value="1"/>
</dbReference>
<dbReference type="InterPro" id="IPR040079">
    <property type="entry name" value="Glutathione_S-Trfase"/>
</dbReference>
<dbReference type="AlphaFoldDB" id="A0A1G7QDX9"/>